<evidence type="ECO:0000313" key="1">
    <source>
        <dbReference type="EMBL" id="CAB4153543.1"/>
    </source>
</evidence>
<reference evidence="1" key="1">
    <citation type="submission" date="2020-04" db="EMBL/GenBank/DDBJ databases">
        <authorList>
            <person name="Chiriac C."/>
            <person name="Salcher M."/>
            <person name="Ghai R."/>
            <person name="Kavagutti S V."/>
        </authorList>
    </citation>
    <scope>NUCLEOTIDE SEQUENCE</scope>
</reference>
<accession>A0A6J5N8T5</accession>
<name>A0A6J5N8T5_9CAUD</name>
<proteinExistence type="predicted"/>
<dbReference type="Pfam" id="PF12224">
    <property type="entry name" value="Amidoligase_2"/>
    <property type="match status" value="1"/>
</dbReference>
<gene>
    <name evidence="1" type="ORF">UFOVP625_4</name>
</gene>
<dbReference type="PANTHER" id="PTHR36847:SF1">
    <property type="entry name" value="AMIDOLIGASE ENZYME"/>
    <property type="match status" value="1"/>
</dbReference>
<protein>
    <submittedName>
        <fullName evidence="1">Amidoligase enzyme</fullName>
    </submittedName>
</protein>
<dbReference type="EMBL" id="LR796600">
    <property type="protein sequence ID" value="CAB4153543.1"/>
    <property type="molecule type" value="Genomic_DNA"/>
</dbReference>
<dbReference type="PANTHER" id="PTHR36847">
    <property type="entry name" value="AMIDOLIGASE ENZYME"/>
    <property type="match status" value="1"/>
</dbReference>
<dbReference type="GO" id="GO:0016874">
    <property type="term" value="F:ligase activity"/>
    <property type="evidence" value="ECO:0007669"/>
    <property type="project" value="UniProtKB-KW"/>
</dbReference>
<sequence length="383" mass="42112">MLVDVGTDRPHHITQEIEMPTTQDRQLQALAMRDAGNTFAQIATALGYNDAANARYAWIGGLRLAGRNAEIPQRQSRTVRISNGRTTTTVVTADMQGHSTNHFYSFGIEIECVGINESMANTVLNNGGVACVANGYTHAVMPTWKVVHDGSLSSRNGSCEVVSPVLRGQDGLNAVRTVMKLLREAGATVNASCGMHIHIGMDTVSREGQAAVIRSHAYWNAAFDAYIPSRRCDNSYATKRRYRIAEQLADNWTNPDADRSYISRNEGRYYTLNVNSFHKYGTFEFRMHHGSLNGLNATAWVALHHGFVAAAAAGDLPDIAMHTHGNDYNEWTEGHRNGNTVARELQVKLAHILVAHLATRGYITIECANHLTQRAGNLPTRNA</sequence>
<dbReference type="InterPro" id="IPR022025">
    <property type="entry name" value="Amidoligase_2"/>
</dbReference>
<keyword evidence="1" id="KW-0436">Ligase</keyword>
<organism evidence="1">
    <name type="scientific">uncultured Caudovirales phage</name>
    <dbReference type="NCBI Taxonomy" id="2100421"/>
    <lineage>
        <taxon>Viruses</taxon>
        <taxon>Duplodnaviria</taxon>
        <taxon>Heunggongvirae</taxon>
        <taxon>Uroviricota</taxon>
        <taxon>Caudoviricetes</taxon>
        <taxon>Peduoviridae</taxon>
        <taxon>Maltschvirus</taxon>
        <taxon>Maltschvirus maltsch</taxon>
    </lineage>
</organism>